<dbReference type="AlphaFoldDB" id="A0A0F9EZK3"/>
<sequence length="211" mass="24059">MDPADTMSNALYDQILTNNNYNPTYGTIATEEQIVLKEGIQKLIQLGIDGKGTTVGGYISKDDIKRIFSGKTFSILSRKTHNQVFNIPILTGYQTTISGERVLVEGLWDYHFSVSNNEFNEKLIKFNDKIKTFRDTLQATGSTRLAYREVLSVFYGQYAMTRFFDKATQFAIRMKVAALSGAAYQMRYPLSSLADYYHIYLNKVTFDLENI</sequence>
<accession>A0A0F9EZK3</accession>
<organism evidence="1">
    <name type="scientific">marine sediment metagenome</name>
    <dbReference type="NCBI Taxonomy" id="412755"/>
    <lineage>
        <taxon>unclassified sequences</taxon>
        <taxon>metagenomes</taxon>
        <taxon>ecological metagenomes</taxon>
    </lineage>
</organism>
<evidence type="ECO:0000313" key="1">
    <source>
        <dbReference type="EMBL" id="KKL50425.1"/>
    </source>
</evidence>
<dbReference type="EMBL" id="LAZR01032602">
    <property type="protein sequence ID" value="KKL50425.1"/>
    <property type="molecule type" value="Genomic_DNA"/>
</dbReference>
<proteinExistence type="predicted"/>
<name>A0A0F9EZK3_9ZZZZ</name>
<reference evidence="1" key="1">
    <citation type="journal article" date="2015" name="Nature">
        <title>Complex archaea that bridge the gap between prokaryotes and eukaryotes.</title>
        <authorList>
            <person name="Spang A."/>
            <person name="Saw J.H."/>
            <person name="Jorgensen S.L."/>
            <person name="Zaremba-Niedzwiedzka K."/>
            <person name="Martijn J."/>
            <person name="Lind A.E."/>
            <person name="van Eijk R."/>
            <person name="Schleper C."/>
            <person name="Guy L."/>
            <person name="Ettema T.J."/>
        </authorList>
    </citation>
    <scope>NUCLEOTIDE SEQUENCE</scope>
</reference>
<protein>
    <submittedName>
        <fullName evidence="1">Uncharacterized protein</fullName>
    </submittedName>
</protein>
<comment type="caution">
    <text evidence="1">The sequence shown here is derived from an EMBL/GenBank/DDBJ whole genome shotgun (WGS) entry which is preliminary data.</text>
</comment>
<gene>
    <name evidence="1" type="ORF">LCGC14_2305600</name>
</gene>